<feature type="transmembrane region" description="Helical" evidence="6">
    <location>
        <begin position="124"/>
        <end position="147"/>
    </location>
</feature>
<organism evidence="8 9">
    <name type="scientific">Humibacillus xanthopallidus</name>
    <dbReference type="NCBI Taxonomy" id="412689"/>
    <lineage>
        <taxon>Bacteria</taxon>
        <taxon>Bacillati</taxon>
        <taxon>Actinomycetota</taxon>
        <taxon>Actinomycetes</taxon>
        <taxon>Micrococcales</taxon>
        <taxon>Intrasporangiaceae</taxon>
        <taxon>Humibacillus</taxon>
    </lineage>
</organism>
<dbReference type="AlphaFoldDB" id="A0A543HG43"/>
<dbReference type="InterPro" id="IPR011701">
    <property type="entry name" value="MFS"/>
</dbReference>
<dbReference type="OrthoDB" id="9787026at2"/>
<evidence type="ECO:0000256" key="1">
    <source>
        <dbReference type="ARBA" id="ARBA00004651"/>
    </source>
</evidence>
<evidence type="ECO:0000259" key="7">
    <source>
        <dbReference type="PROSITE" id="PS50850"/>
    </source>
</evidence>
<evidence type="ECO:0000256" key="2">
    <source>
        <dbReference type="ARBA" id="ARBA00022692"/>
    </source>
</evidence>
<dbReference type="PROSITE" id="PS00216">
    <property type="entry name" value="SUGAR_TRANSPORT_1"/>
    <property type="match status" value="1"/>
</dbReference>
<dbReference type="EMBL" id="VFPM01000004">
    <property type="protein sequence ID" value="TQM57299.1"/>
    <property type="molecule type" value="Genomic_DNA"/>
</dbReference>
<comment type="caution">
    <text evidence="8">The sequence shown here is derived from an EMBL/GenBank/DDBJ whole genome shotgun (WGS) entry which is preliminary data.</text>
</comment>
<dbReference type="PANTHER" id="PTHR23508">
    <property type="entry name" value="CARBOXYLIC ACID TRANSPORTER PROTEIN HOMOLOG"/>
    <property type="match status" value="1"/>
</dbReference>
<dbReference type="GO" id="GO:0046943">
    <property type="term" value="F:carboxylic acid transmembrane transporter activity"/>
    <property type="evidence" value="ECO:0007669"/>
    <property type="project" value="TreeGrafter"/>
</dbReference>
<comment type="subcellular location">
    <subcellularLocation>
        <location evidence="1">Cell membrane</location>
        <topology evidence="1">Multi-pass membrane protein</topology>
    </subcellularLocation>
</comment>
<dbReference type="PROSITE" id="PS00217">
    <property type="entry name" value="SUGAR_TRANSPORT_2"/>
    <property type="match status" value="1"/>
</dbReference>
<evidence type="ECO:0000256" key="5">
    <source>
        <dbReference type="SAM" id="MobiDB-lite"/>
    </source>
</evidence>
<dbReference type="Gene3D" id="1.20.1250.20">
    <property type="entry name" value="MFS general substrate transporter like domains"/>
    <property type="match status" value="1"/>
</dbReference>
<keyword evidence="4 6" id="KW-0472">Membrane</keyword>
<dbReference type="RefSeq" id="WP_141846622.1">
    <property type="nucleotide sequence ID" value="NZ_VFPM01000004.1"/>
</dbReference>
<dbReference type="SUPFAM" id="SSF103473">
    <property type="entry name" value="MFS general substrate transporter"/>
    <property type="match status" value="1"/>
</dbReference>
<evidence type="ECO:0000313" key="9">
    <source>
        <dbReference type="Proteomes" id="UP000316747"/>
    </source>
</evidence>
<feature type="transmembrane region" description="Helical" evidence="6">
    <location>
        <begin position="159"/>
        <end position="179"/>
    </location>
</feature>
<feature type="transmembrane region" description="Helical" evidence="6">
    <location>
        <begin position="416"/>
        <end position="436"/>
    </location>
</feature>
<dbReference type="PANTHER" id="PTHR23508:SF10">
    <property type="entry name" value="CARBOXYLIC ACID TRANSPORTER PROTEIN HOMOLOG"/>
    <property type="match status" value="1"/>
</dbReference>
<feature type="domain" description="Major facilitator superfamily (MFS) profile" evidence="7">
    <location>
        <begin position="29"/>
        <end position="438"/>
    </location>
</feature>
<dbReference type="InterPro" id="IPR036259">
    <property type="entry name" value="MFS_trans_sf"/>
</dbReference>
<feature type="transmembrane region" description="Helical" evidence="6">
    <location>
        <begin position="295"/>
        <end position="317"/>
    </location>
</feature>
<dbReference type="CDD" id="cd17365">
    <property type="entry name" value="MFS_PcaK_like"/>
    <property type="match status" value="1"/>
</dbReference>
<protein>
    <submittedName>
        <fullName evidence="8">AAHS family benzoate transporter-like MFS transporter</fullName>
    </submittedName>
</protein>
<dbReference type="Proteomes" id="UP000316747">
    <property type="component" value="Unassembled WGS sequence"/>
</dbReference>
<keyword evidence="3 6" id="KW-1133">Transmembrane helix</keyword>
<dbReference type="Pfam" id="PF07690">
    <property type="entry name" value="MFS_1"/>
    <property type="match status" value="1"/>
</dbReference>
<feature type="transmembrane region" description="Helical" evidence="6">
    <location>
        <begin position="26"/>
        <end position="47"/>
    </location>
</feature>
<evidence type="ECO:0000256" key="6">
    <source>
        <dbReference type="SAM" id="Phobius"/>
    </source>
</evidence>
<keyword evidence="9" id="KW-1185">Reference proteome</keyword>
<evidence type="ECO:0000256" key="3">
    <source>
        <dbReference type="ARBA" id="ARBA00022989"/>
    </source>
</evidence>
<feature type="transmembrane region" description="Helical" evidence="6">
    <location>
        <begin position="324"/>
        <end position="343"/>
    </location>
</feature>
<dbReference type="GO" id="GO:0005886">
    <property type="term" value="C:plasma membrane"/>
    <property type="evidence" value="ECO:0007669"/>
    <property type="project" value="UniProtKB-SubCell"/>
</dbReference>
<feature type="transmembrane region" description="Helical" evidence="6">
    <location>
        <begin position="384"/>
        <end position="404"/>
    </location>
</feature>
<feature type="transmembrane region" description="Helical" evidence="6">
    <location>
        <begin position="67"/>
        <end position="86"/>
    </location>
</feature>
<feature type="region of interest" description="Disordered" evidence="5">
    <location>
        <begin position="1"/>
        <end position="20"/>
    </location>
</feature>
<dbReference type="InterPro" id="IPR005829">
    <property type="entry name" value="Sugar_transporter_CS"/>
</dbReference>
<dbReference type="InterPro" id="IPR020846">
    <property type="entry name" value="MFS_dom"/>
</dbReference>
<proteinExistence type="predicted"/>
<evidence type="ECO:0000313" key="8">
    <source>
        <dbReference type="EMBL" id="TQM57299.1"/>
    </source>
</evidence>
<keyword evidence="2 6" id="KW-0812">Transmembrane</keyword>
<gene>
    <name evidence="8" type="ORF">FBY41_4121</name>
</gene>
<reference evidence="8 9" key="1">
    <citation type="submission" date="2019-06" db="EMBL/GenBank/DDBJ databases">
        <title>Genome sequencing of plant associated microbes to promote plant fitness in Sorghum bicolor and Oryza sativa.</title>
        <authorList>
            <person name="Coleman-Derr D."/>
        </authorList>
    </citation>
    <scope>NUCLEOTIDE SEQUENCE [LARGE SCALE GENOMIC DNA]</scope>
    <source>
        <strain evidence="8 9">KV-663</strain>
    </source>
</reference>
<feature type="transmembrane region" description="Helical" evidence="6">
    <location>
        <begin position="98"/>
        <end position="118"/>
    </location>
</feature>
<name>A0A543HG43_9MICO</name>
<accession>A0A543HG43</accession>
<feature type="transmembrane region" description="Helical" evidence="6">
    <location>
        <begin position="185"/>
        <end position="205"/>
    </location>
</feature>
<feature type="transmembrane region" description="Helical" evidence="6">
    <location>
        <begin position="349"/>
        <end position="372"/>
    </location>
</feature>
<evidence type="ECO:0000256" key="4">
    <source>
        <dbReference type="ARBA" id="ARBA00023136"/>
    </source>
</evidence>
<sequence>MATTPPTQNRPQAAPSLRPGRSARPAWLVTLLCWLIVVFDGYDLIVYGTTLPSLLKEKGWDLTPTTAGFIGSLAFAGMLVGALGAGLLSDRLGRRRTILWATLWFSAFTALCAFAPSAEIFGGFRFLAGLGLGGLVPSANALTAEFVSRKHRSAVSTMMMSGVPIGGSIAAVLGLWLLPTYGWRSMYAVAFVAVLVLLPLCYLLLPESPTWLRAHGRVAEGKAIEAQFGLVHDPADHAGEQHAPGFRTILRGRFLRPTILFAAATVATLFAWYGLGTWLPKLMGSDPRFDMGQPLAFLLALNLGAVLGSVVTAWAGVRFGPLRSAVVAAAVACVALAFLLTYPSDATPIYAALILAGVGTHGTQCLIIAAVASHYPPTLRGTSLGFALGVGRLGAVLAPQVGGLLLDAGLGVGSNFLAFSVAAGLAPVLLGITAVVTKPAVSARPVADVLVH</sequence>
<feature type="transmembrane region" description="Helical" evidence="6">
    <location>
        <begin position="254"/>
        <end position="275"/>
    </location>
</feature>
<dbReference type="PROSITE" id="PS50850">
    <property type="entry name" value="MFS"/>
    <property type="match status" value="1"/>
</dbReference>
<feature type="compositionally biased region" description="Polar residues" evidence="5">
    <location>
        <begin position="1"/>
        <end position="11"/>
    </location>
</feature>